<accession>A0ABS6S0K2</accession>
<evidence type="ECO:0000313" key="12">
    <source>
        <dbReference type="EMBL" id="MBV6341919.1"/>
    </source>
</evidence>
<comment type="catalytic activity">
    <reaction evidence="1">
        <text>ATP + protein L-histidine = ADP + protein N-phospho-L-histidine.</text>
        <dbReference type="EC" id="2.7.13.3"/>
    </reaction>
</comment>
<dbReference type="PANTHER" id="PTHR43065">
    <property type="entry name" value="SENSOR HISTIDINE KINASE"/>
    <property type="match status" value="1"/>
</dbReference>
<name>A0ABS6S0K2_9BACT</name>
<dbReference type="EC" id="2.7.13.3" evidence="2"/>
<evidence type="ECO:0000256" key="2">
    <source>
        <dbReference type="ARBA" id="ARBA00012438"/>
    </source>
</evidence>
<keyword evidence="6" id="KW-0067">ATP-binding</keyword>
<feature type="domain" description="PAS" evidence="10">
    <location>
        <begin position="100"/>
        <end position="175"/>
    </location>
</feature>
<evidence type="ECO:0000256" key="6">
    <source>
        <dbReference type="ARBA" id="ARBA00022840"/>
    </source>
</evidence>
<evidence type="ECO:0000259" key="10">
    <source>
        <dbReference type="PROSITE" id="PS50112"/>
    </source>
</evidence>
<dbReference type="CDD" id="cd00082">
    <property type="entry name" value="HisKA"/>
    <property type="match status" value="1"/>
</dbReference>
<dbReference type="PANTHER" id="PTHR43065:SF46">
    <property type="entry name" value="C4-DICARBOXYLATE TRANSPORT SENSOR PROTEIN DCTB"/>
    <property type="match status" value="1"/>
</dbReference>
<protein>
    <recommendedName>
        <fullName evidence="2">histidine kinase</fullName>
        <ecNumber evidence="2">2.7.13.3</ecNumber>
    </recommendedName>
</protein>
<dbReference type="InterPro" id="IPR000700">
    <property type="entry name" value="PAS-assoc_C"/>
</dbReference>
<feature type="domain" description="PAS" evidence="10">
    <location>
        <begin position="272"/>
        <end position="324"/>
    </location>
</feature>
<dbReference type="EMBL" id="JABXWD010000168">
    <property type="protein sequence ID" value="MBV6341919.1"/>
    <property type="molecule type" value="Genomic_DNA"/>
</dbReference>
<dbReference type="InterPro" id="IPR013656">
    <property type="entry name" value="PAS_4"/>
</dbReference>
<dbReference type="SMART" id="SM00387">
    <property type="entry name" value="HATPase_c"/>
    <property type="match status" value="1"/>
</dbReference>
<evidence type="ECO:0000256" key="5">
    <source>
        <dbReference type="ARBA" id="ARBA00022777"/>
    </source>
</evidence>
<dbReference type="SMART" id="SM00091">
    <property type="entry name" value="PAS"/>
    <property type="match status" value="2"/>
</dbReference>
<comment type="caution">
    <text evidence="12">The sequence shown here is derived from an EMBL/GenBank/DDBJ whole genome shotgun (WGS) entry which is preliminary data.</text>
</comment>
<feature type="transmembrane region" description="Helical" evidence="8">
    <location>
        <begin position="12"/>
        <end position="34"/>
    </location>
</feature>
<dbReference type="InterPro" id="IPR000014">
    <property type="entry name" value="PAS"/>
</dbReference>
<evidence type="ECO:0000256" key="7">
    <source>
        <dbReference type="ARBA" id="ARBA00023012"/>
    </source>
</evidence>
<evidence type="ECO:0000259" key="9">
    <source>
        <dbReference type="PROSITE" id="PS50109"/>
    </source>
</evidence>
<dbReference type="InterPro" id="IPR003661">
    <property type="entry name" value="HisK_dim/P_dom"/>
</dbReference>
<keyword evidence="3" id="KW-0808">Transferase</keyword>
<evidence type="ECO:0000313" key="13">
    <source>
        <dbReference type="Proteomes" id="UP001196980"/>
    </source>
</evidence>
<proteinExistence type="predicted"/>
<keyword evidence="5" id="KW-0418">Kinase</keyword>
<gene>
    <name evidence="12" type="ORF">HWQ67_10005</name>
</gene>
<dbReference type="PROSITE" id="PS50113">
    <property type="entry name" value="PAC"/>
    <property type="match status" value="1"/>
</dbReference>
<dbReference type="RefSeq" id="WP_218252549.1">
    <property type="nucleotide sequence ID" value="NZ_JABXWD010000168.1"/>
</dbReference>
<evidence type="ECO:0000256" key="1">
    <source>
        <dbReference type="ARBA" id="ARBA00000085"/>
    </source>
</evidence>
<dbReference type="Proteomes" id="UP001196980">
    <property type="component" value="Unassembled WGS sequence"/>
</dbReference>
<dbReference type="Pfam" id="PF02518">
    <property type="entry name" value="HATPase_c"/>
    <property type="match status" value="1"/>
</dbReference>
<dbReference type="Pfam" id="PF08448">
    <property type="entry name" value="PAS_4"/>
    <property type="match status" value="1"/>
</dbReference>
<keyword evidence="8" id="KW-1133">Transmembrane helix</keyword>
<organism evidence="12 13">
    <name type="scientific">Candidatus Magnetobacterium casense</name>
    <dbReference type="NCBI Taxonomy" id="1455061"/>
    <lineage>
        <taxon>Bacteria</taxon>
        <taxon>Pseudomonadati</taxon>
        <taxon>Nitrospirota</taxon>
        <taxon>Thermodesulfovibrionia</taxon>
        <taxon>Thermodesulfovibrionales</taxon>
        <taxon>Candidatus Magnetobacteriaceae</taxon>
        <taxon>Candidatus Magnetobacterium</taxon>
    </lineage>
</organism>
<sequence length="661" mass="75230">MAPLKKLGVTSPLVFSLVTIFFICLCEFIIVISLDGIAHRLVYHKELVDAVILSVMLPVFLYYFWFSSLRVKLLDNARIVEATERSNQDLREQISRVQDTEVLYKSLMEAIPDIVYKVDMDGNFTFINSAVRMLGYEPDELIGRHFSTIIAPEEVEYVSRVAVLPMYMGKALGEHHSPKLFDERRTLNRSTRGLEVHIIKKRASDANSDAHGADTIVGEVNSSGVYRFDPARDQQEFIGSLGIIKAVEQWGSSGVIRDITVRKQEVDSLLRLKKMMEDITQGVSDSMSLMTDDFKILWANKATEDNTGYTIDELIGKHCYEVTHNVDSPCDSPLHPCPIKEVMTTGKPTTMLHVHRDKHGNRRYVEVTVYRIIEEDDNSTNRYIYVSKDVTDKKKMEESLFELNNLLKERVQQETMLKLEKEQLLVQQSKMASMGEMINSITHQWKQPLNAISVTVMELAEAYTYGELSSDYLNVLKDNILQQVQFMSKTMDDFKNFLRPSKEKISFDIKEAIQDIIAMFSPLFKKSNILINFSVVREGTFEVSGYPNEFKQVVLNLINNSRDAIISRADQTPQEGRIDISIDTEKERLIVVSIRDNGGGIPPELLDRIFEPYFTTKSSDKGTGIGLYISKTIIENSMGWRLAASNLEGGAEFRIEILLSS</sequence>
<dbReference type="PROSITE" id="PS50109">
    <property type="entry name" value="HIS_KIN"/>
    <property type="match status" value="1"/>
</dbReference>
<keyword evidence="13" id="KW-1185">Reference proteome</keyword>
<feature type="domain" description="Histidine kinase" evidence="9">
    <location>
        <begin position="440"/>
        <end position="661"/>
    </location>
</feature>
<dbReference type="PROSITE" id="PS50112">
    <property type="entry name" value="PAS"/>
    <property type="match status" value="2"/>
</dbReference>
<dbReference type="Pfam" id="PF13426">
    <property type="entry name" value="PAS_9"/>
    <property type="match status" value="1"/>
</dbReference>
<feature type="transmembrane region" description="Helical" evidence="8">
    <location>
        <begin position="46"/>
        <end position="66"/>
    </location>
</feature>
<evidence type="ECO:0000259" key="11">
    <source>
        <dbReference type="PROSITE" id="PS50113"/>
    </source>
</evidence>
<keyword evidence="4" id="KW-0547">Nucleotide-binding</keyword>
<evidence type="ECO:0000256" key="8">
    <source>
        <dbReference type="SAM" id="Phobius"/>
    </source>
</evidence>
<dbReference type="InterPro" id="IPR003594">
    <property type="entry name" value="HATPase_dom"/>
</dbReference>
<dbReference type="InterPro" id="IPR005467">
    <property type="entry name" value="His_kinase_dom"/>
</dbReference>
<keyword evidence="7" id="KW-0902">Two-component regulatory system</keyword>
<keyword evidence="8" id="KW-0812">Transmembrane</keyword>
<dbReference type="CDD" id="cd00130">
    <property type="entry name" value="PAS"/>
    <property type="match status" value="2"/>
</dbReference>
<evidence type="ECO:0000256" key="3">
    <source>
        <dbReference type="ARBA" id="ARBA00022679"/>
    </source>
</evidence>
<dbReference type="NCBIfam" id="TIGR00229">
    <property type="entry name" value="sensory_box"/>
    <property type="match status" value="2"/>
</dbReference>
<feature type="domain" description="PAC" evidence="11">
    <location>
        <begin position="348"/>
        <end position="402"/>
    </location>
</feature>
<dbReference type="CDD" id="cd00075">
    <property type="entry name" value="HATPase"/>
    <property type="match status" value="1"/>
</dbReference>
<evidence type="ECO:0000256" key="4">
    <source>
        <dbReference type="ARBA" id="ARBA00022741"/>
    </source>
</evidence>
<keyword evidence="8" id="KW-0472">Membrane</keyword>
<reference evidence="12 13" key="1">
    <citation type="journal article" date="2020" name="J Geophys Res Biogeosci">
        <title>Magnetotaxis as an Adaptation to Enable Bacterial Shuttling of Microbial Sulfur and Sulfur Cycling Across Aquatic Oxic#Anoxic Interfaces.</title>
        <authorList>
            <person name="Li J."/>
            <person name="Liu P."/>
            <person name="Wang J."/>
            <person name="Roberts A.P."/>
            <person name="Pan Y."/>
        </authorList>
    </citation>
    <scope>NUCLEOTIDE SEQUENCE [LARGE SCALE GENOMIC DNA]</scope>
    <source>
        <strain evidence="12 13">MYR-1_YQ</strain>
    </source>
</reference>